<sequence length="47" mass="5339">MTKFINSSGSLHLNIYIEQVSQDIANNSSRVSWKATVDRDGAYRTYT</sequence>
<feature type="non-terminal residue" evidence="1">
    <location>
        <position position="47"/>
    </location>
</feature>
<proteinExistence type="predicted"/>
<comment type="caution">
    <text evidence="1">The sequence shown here is derived from an EMBL/GenBank/DDBJ whole genome shotgun (WGS) entry which is preliminary data.</text>
</comment>
<gene>
    <name evidence="1" type="ORF">GM536_11745</name>
</gene>
<accession>A0A6I3UTN8</accession>
<reference evidence="1 2" key="1">
    <citation type="submission" date="2019-11" db="EMBL/GenBank/DDBJ databases">
        <title>Growth characteristics of pneumococcus vary with the chemical composition of the capsule and with environmental conditions.</title>
        <authorList>
            <person name="Tothpal A."/>
            <person name="Desobry K."/>
            <person name="Joshi S."/>
            <person name="Wyllie A.L."/>
            <person name="Weinberger D.M."/>
        </authorList>
    </citation>
    <scope>NUCLEOTIDE SEQUENCE [LARGE SCALE GENOMIC DNA]</scope>
    <source>
        <strain evidence="2">pnumococcus19F</strain>
    </source>
</reference>
<evidence type="ECO:0000313" key="2">
    <source>
        <dbReference type="Proteomes" id="UP000437160"/>
    </source>
</evidence>
<dbReference type="AlphaFoldDB" id="A0A6I3UTN8"/>
<evidence type="ECO:0000313" key="1">
    <source>
        <dbReference type="EMBL" id="MTV99690.1"/>
    </source>
</evidence>
<dbReference type="RefSeq" id="WP_155482432.1">
    <property type="nucleotide sequence ID" value="NZ_WNIA01000216.1"/>
</dbReference>
<dbReference type="Pfam" id="PF05895">
    <property type="entry name" value="DUF859"/>
    <property type="match status" value="1"/>
</dbReference>
<organism evidence="1 2">
    <name type="scientific">Streptococcus pneumoniae</name>
    <dbReference type="NCBI Taxonomy" id="1313"/>
    <lineage>
        <taxon>Bacteria</taxon>
        <taxon>Bacillati</taxon>
        <taxon>Bacillota</taxon>
        <taxon>Bacilli</taxon>
        <taxon>Lactobacillales</taxon>
        <taxon>Streptococcaceae</taxon>
        <taxon>Streptococcus</taxon>
    </lineage>
</organism>
<dbReference type="Proteomes" id="UP000437160">
    <property type="component" value="Unassembled WGS sequence"/>
</dbReference>
<name>A0A6I3UTN8_STREE</name>
<protein>
    <submittedName>
        <fullName evidence="1">Uncharacterized protein</fullName>
    </submittedName>
</protein>
<dbReference type="EMBL" id="WNIA01000216">
    <property type="protein sequence ID" value="MTV99690.1"/>
    <property type="molecule type" value="Genomic_DNA"/>
</dbReference>
<dbReference type="InterPro" id="IPR008577">
    <property type="entry name" value="DUF859"/>
</dbReference>